<gene>
    <name evidence="5" type="ORF">B9J77_04250</name>
</gene>
<dbReference type="GO" id="GO:0005737">
    <property type="term" value="C:cytoplasm"/>
    <property type="evidence" value="ECO:0007669"/>
    <property type="project" value="UniProtKB-SubCell"/>
</dbReference>
<sequence>MRNNLAEVLLEVRNKTGLHMRAITLFVKQASRFSCKVTVEKNGEAVDGKSITSLMALGAEKGSKLRIVAVGDGAQQVVGKLKKLIDDKFGEK</sequence>
<dbReference type="EMBL" id="NDHY01000010">
    <property type="protein sequence ID" value="RIH99861.1"/>
    <property type="molecule type" value="Genomic_DNA"/>
</dbReference>
<proteinExistence type="predicted"/>
<dbReference type="Proteomes" id="UP000266287">
    <property type="component" value="Unassembled WGS sequence"/>
</dbReference>
<comment type="subcellular location">
    <subcellularLocation>
        <location evidence="1">Cytoplasm</location>
    </subcellularLocation>
</comment>
<dbReference type="Gene3D" id="3.30.1340.10">
    <property type="entry name" value="HPr-like"/>
    <property type="match status" value="1"/>
</dbReference>
<dbReference type="PANTHER" id="PTHR33705:SF2">
    <property type="entry name" value="PHOSPHOCARRIER PROTEIN NPR"/>
    <property type="match status" value="1"/>
</dbReference>
<evidence type="ECO:0000259" key="4">
    <source>
        <dbReference type="PROSITE" id="PS51350"/>
    </source>
</evidence>
<dbReference type="PANTHER" id="PTHR33705">
    <property type="entry name" value="PHOSPHOCARRIER PROTEIN HPR"/>
    <property type="match status" value="1"/>
</dbReference>
<dbReference type="SUPFAM" id="SSF55594">
    <property type="entry name" value="HPr-like"/>
    <property type="match status" value="1"/>
</dbReference>
<dbReference type="InterPro" id="IPR035895">
    <property type="entry name" value="HPr-like_sf"/>
</dbReference>
<dbReference type="InterPro" id="IPR000032">
    <property type="entry name" value="HPr-like"/>
</dbReference>
<dbReference type="Pfam" id="PF00381">
    <property type="entry name" value="PTS-HPr"/>
    <property type="match status" value="1"/>
</dbReference>
<evidence type="ECO:0000313" key="5">
    <source>
        <dbReference type="EMBL" id="RIH99861.1"/>
    </source>
</evidence>
<comment type="caution">
    <text evidence="5">The sequence shown here is derived from an EMBL/GenBank/DDBJ whole genome shotgun (WGS) entry which is preliminary data.</text>
</comment>
<protein>
    <submittedName>
        <fullName evidence="5">HPr family phosphocarrier protein</fullName>
    </submittedName>
</protein>
<keyword evidence="3" id="KW-0598">Phosphotransferase system</keyword>
<dbReference type="AlphaFoldDB" id="A0A399FXB3"/>
<reference evidence="5 6" key="1">
    <citation type="submission" date="2018-08" db="EMBL/GenBank/DDBJ databases">
        <title>Draft genome of candidate division NPL-UPA2 bacterium Unc8 that adapted to ultra-basic serpentinizing groundwater.</title>
        <authorList>
            <person name="Ishii S."/>
            <person name="Suzuki S."/>
            <person name="Nealson K.H."/>
        </authorList>
    </citation>
    <scope>NUCLEOTIDE SEQUENCE [LARGE SCALE GENOMIC DNA]</scope>
    <source>
        <strain evidence="5">Unc8</strain>
    </source>
</reference>
<dbReference type="NCBIfam" id="TIGR01003">
    <property type="entry name" value="PTS_HPr_family"/>
    <property type="match status" value="1"/>
</dbReference>
<evidence type="ECO:0000256" key="2">
    <source>
        <dbReference type="ARBA" id="ARBA00022490"/>
    </source>
</evidence>
<evidence type="ECO:0000256" key="3">
    <source>
        <dbReference type="ARBA" id="ARBA00022683"/>
    </source>
</evidence>
<evidence type="ECO:0000313" key="6">
    <source>
        <dbReference type="Proteomes" id="UP000266287"/>
    </source>
</evidence>
<dbReference type="GO" id="GO:0009401">
    <property type="term" value="P:phosphoenolpyruvate-dependent sugar phosphotransferase system"/>
    <property type="evidence" value="ECO:0007669"/>
    <property type="project" value="UniProtKB-KW"/>
</dbReference>
<name>A0A399FXB3_UNCN2</name>
<accession>A0A399FXB3</accession>
<dbReference type="InterPro" id="IPR050399">
    <property type="entry name" value="HPr"/>
</dbReference>
<feature type="domain" description="HPr" evidence="4">
    <location>
        <begin position="5"/>
        <end position="92"/>
    </location>
</feature>
<organism evidence="5 6">
    <name type="scientific">candidate division NPL-UPA2 bacterium Unc8</name>
    <dbReference type="NCBI Taxonomy" id="1980939"/>
    <lineage>
        <taxon>Bacteria</taxon>
    </lineage>
</organism>
<dbReference type="CDD" id="cd00367">
    <property type="entry name" value="PTS-HPr_like"/>
    <property type="match status" value="1"/>
</dbReference>
<keyword evidence="2" id="KW-0963">Cytoplasm</keyword>
<evidence type="ECO:0000256" key="1">
    <source>
        <dbReference type="ARBA" id="ARBA00004496"/>
    </source>
</evidence>
<dbReference type="PROSITE" id="PS51350">
    <property type="entry name" value="PTS_HPR_DOM"/>
    <property type="match status" value="1"/>
</dbReference>
<dbReference type="PRINTS" id="PR00107">
    <property type="entry name" value="PHOSPHOCPHPR"/>
</dbReference>